<comment type="caution">
    <text evidence="1">The sequence shown here is derived from an EMBL/GenBank/DDBJ whole genome shotgun (WGS) entry which is preliminary data.</text>
</comment>
<sequence length="103" mass="11092">MRTSMAMAWAPVESVEEVAWGARFFPARGVWCVARTGGARADRGSGRAAHGQAAVRQIALASLHRSTCSRATSSVPGVLLLTSWGTMRASYRFPVRKPECDPT</sequence>
<accession>A0ABQ2T1V8</accession>
<protein>
    <submittedName>
        <fullName evidence="1">Uncharacterized protein</fullName>
    </submittedName>
</protein>
<dbReference type="Proteomes" id="UP000659767">
    <property type="component" value="Unassembled WGS sequence"/>
</dbReference>
<name>A0ABQ2T1V8_STRBA</name>
<reference evidence="2" key="1">
    <citation type="journal article" date="2019" name="Int. J. Syst. Evol. Microbiol.">
        <title>The Global Catalogue of Microorganisms (GCM) 10K type strain sequencing project: providing services to taxonomists for standard genome sequencing and annotation.</title>
        <authorList>
            <consortium name="The Broad Institute Genomics Platform"/>
            <consortium name="The Broad Institute Genome Sequencing Center for Infectious Disease"/>
            <person name="Wu L."/>
            <person name="Ma J."/>
        </authorList>
    </citation>
    <scope>NUCLEOTIDE SEQUENCE [LARGE SCALE GENOMIC DNA]</scope>
    <source>
        <strain evidence="2">JCM 4350</strain>
    </source>
</reference>
<organism evidence="1 2">
    <name type="scientific">Streptomyces badius</name>
    <dbReference type="NCBI Taxonomy" id="1941"/>
    <lineage>
        <taxon>Bacteria</taxon>
        <taxon>Bacillati</taxon>
        <taxon>Actinomycetota</taxon>
        <taxon>Actinomycetes</taxon>
        <taxon>Kitasatosporales</taxon>
        <taxon>Streptomycetaceae</taxon>
        <taxon>Streptomyces</taxon>
    </lineage>
</organism>
<keyword evidence="2" id="KW-1185">Reference proteome</keyword>
<evidence type="ECO:0000313" key="1">
    <source>
        <dbReference type="EMBL" id="GGS45158.1"/>
    </source>
</evidence>
<evidence type="ECO:0000313" key="2">
    <source>
        <dbReference type="Proteomes" id="UP000659767"/>
    </source>
</evidence>
<proteinExistence type="predicted"/>
<dbReference type="EMBL" id="BMSZ01000004">
    <property type="protein sequence ID" value="GGS45158.1"/>
    <property type="molecule type" value="Genomic_DNA"/>
</dbReference>
<gene>
    <name evidence="1" type="ORF">GCM10010253_19390</name>
</gene>